<dbReference type="Proteomes" id="UP000236630">
    <property type="component" value="Unassembled WGS sequence"/>
</dbReference>
<dbReference type="EMBL" id="BDQV01000134">
    <property type="protein sequence ID" value="GAY56251.1"/>
    <property type="molecule type" value="Genomic_DNA"/>
</dbReference>
<protein>
    <submittedName>
        <fullName evidence="1">Uncharacterized protein</fullName>
    </submittedName>
</protein>
<feature type="non-terminal residue" evidence="1">
    <location>
        <position position="70"/>
    </location>
</feature>
<evidence type="ECO:0000313" key="1">
    <source>
        <dbReference type="EMBL" id="GAY56251.1"/>
    </source>
</evidence>
<name>A0A2H5PV83_CITUN</name>
<organism evidence="1 2">
    <name type="scientific">Citrus unshiu</name>
    <name type="common">Satsuma mandarin</name>
    <name type="synonym">Citrus nobilis var. unshiu</name>
    <dbReference type="NCBI Taxonomy" id="55188"/>
    <lineage>
        <taxon>Eukaryota</taxon>
        <taxon>Viridiplantae</taxon>
        <taxon>Streptophyta</taxon>
        <taxon>Embryophyta</taxon>
        <taxon>Tracheophyta</taxon>
        <taxon>Spermatophyta</taxon>
        <taxon>Magnoliopsida</taxon>
        <taxon>eudicotyledons</taxon>
        <taxon>Gunneridae</taxon>
        <taxon>Pentapetalae</taxon>
        <taxon>rosids</taxon>
        <taxon>malvids</taxon>
        <taxon>Sapindales</taxon>
        <taxon>Rutaceae</taxon>
        <taxon>Aurantioideae</taxon>
        <taxon>Citrus</taxon>
    </lineage>
</organism>
<evidence type="ECO:0000313" key="2">
    <source>
        <dbReference type="Proteomes" id="UP000236630"/>
    </source>
</evidence>
<comment type="caution">
    <text evidence="1">The sequence shown here is derived from an EMBL/GenBank/DDBJ whole genome shotgun (WGS) entry which is preliminary data.</text>
</comment>
<sequence>MNKNKIGCMNNINHQIASNMNNSQSAIETKHLKIIVKNSSAYRFVLVSKMHSKSKPCLFIHLLTIGSSSQ</sequence>
<gene>
    <name evidence="1" type="ORF">CUMW_170390</name>
</gene>
<accession>A0A2H5PV83</accession>
<proteinExistence type="predicted"/>
<dbReference type="AlphaFoldDB" id="A0A2H5PV83"/>
<keyword evidence="2" id="KW-1185">Reference proteome</keyword>
<reference evidence="1 2" key="1">
    <citation type="journal article" date="2017" name="Front. Genet.">
        <title>Draft sequencing of the heterozygous diploid genome of Satsuma (Citrus unshiu Marc.) using a hybrid assembly approach.</title>
        <authorList>
            <person name="Shimizu T."/>
            <person name="Tanizawa Y."/>
            <person name="Mochizuki T."/>
            <person name="Nagasaki H."/>
            <person name="Yoshioka T."/>
            <person name="Toyoda A."/>
            <person name="Fujiyama A."/>
            <person name="Kaminuma E."/>
            <person name="Nakamura Y."/>
        </authorList>
    </citation>
    <scope>NUCLEOTIDE SEQUENCE [LARGE SCALE GENOMIC DNA]</scope>
    <source>
        <strain evidence="2">cv. Miyagawa wase</strain>
    </source>
</reference>